<keyword evidence="2" id="KW-0269">Exonuclease</keyword>
<keyword evidence="2" id="KW-0540">Nuclease</keyword>
<reference evidence="2 3" key="1">
    <citation type="journal article" date="2018" name="Plant J.">
        <title>Genome sequences of Chlorella sorokiniana UTEX 1602 and Micractinium conductrix SAG 241.80: implications to maltose excretion by a green alga.</title>
        <authorList>
            <person name="Arriola M.B."/>
            <person name="Velmurugan N."/>
            <person name="Zhang Y."/>
            <person name="Plunkett M.H."/>
            <person name="Hondzo H."/>
            <person name="Barney B.M."/>
        </authorList>
    </citation>
    <scope>NUCLEOTIDE SEQUENCE [LARGE SCALE GENOMIC DNA]</scope>
    <source>
        <strain evidence="2 3">SAG 241.80</strain>
    </source>
</reference>
<dbReference type="Proteomes" id="UP000239649">
    <property type="component" value="Unassembled WGS sequence"/>
</dbReference>
<comment type="caution">
    <text evidence="2">The sequence shown here is derived from an EMBL/GenBank/DDBJ whole genome shotgun (WGS) entry which is preliminary data.</text>
</comment>
<feature type="compositionally biased region" description="Polar residues" evidence="1">
    <location>
        <begin position="1"/>
        <end position="18"/>
    </location>
</feature>
<keyword evidence="2" id="KW-0347">Helicase</keyword>
<keyword evidence="2" id="KW-0547">Nucleotide-binding</keyword>
<keyword evidence="2" id="KW-0378">Hydrolase</keyword>
<evidence type="ECO:0000256" key="1">
    <source>
        <dbReference type="SAM" id="MobiDB-lite"/>
    </source>
</evidence>
<dbReference type="GO" id="GO:0004386">
    <property type="term" value="F:helicase activity"/>
    <property type="evidence" value="ECO:0007669"/>
    <property type="project" value="UniProtKB-KW"/>
</dbReference>
<sequence length="69" mass="6810">MSTQAPPSLTTCPVQQPQGKAAKPGDEKQQALLLAMLDDPSGGGGAGGMTFLELLNESAADAAVAGAQV</sequence>
<dbReference type="EMBL" id="LHPF02000004">
    <property type="protein sequence ID" value="PSC74654.1"/>
    <property type="molecule type" value="Genomic_DNA"/>
</dbReference>
<dbReference type="GO" id="GO:0004527">
    <property type="term" value="F:exonuclease activity"/>
    <property type="evidence" value="ECO:0007669"/>
    <property type="project" value="UniProtKB-KW"/>
</dbReference>
<accession>A0A2P6VKP6</accession>
<dbReference type="AlphaFoldDB" id="A0A2P6VKP6"/>
<evidence type="ECO:0000313" key="2">
    <source>
        <dbReference type="EMBL" id="PSC74654.1"/>
    </source>
</evidence>
<proteinExistence type="predicted"/>
<keyword evidence="2" id="KW-0067">ATP-binding</keyword>
<organism evidence="2 3">
    <name type="scientific">Micractinium conductrix</name>
    <dbReference type="NCBI Taxonomy" id="554055"/>
    <lineage>
        <taxon>Eukaryota</taxon>
        <taxon>Viridiplantae</taxon>
        <taxon>Chlorophyta</taxon>
        <taxon>core chlorophytes</taxon>
        <taxon>Trebouxiophyceae</taxon>
        <taxon>Chlorellales</taxon>
        <taxon>Chlorellaceae</taxon>
        <taxon>Chlorella clade</taxon>
        <taxon>Micractinium</taxon>
    </lineage>
</organism>
<name>A0A2P6VKP6_9CHLO</name>
<evidence type="ECO:0000313" key="3">
    <source>
        <dbReference type="Proteomes" id="UP000239649"/>
    </source>
</evidence>
<feature type="region of interest" description="Disordered" evidence="1">
    <location>
        <begin position="1"/>
        <end position="27"/>
    </location>
</feature>
<keyword evidence="3" id="KW-1185">Reference proteome</keyword>
<gene>
    <name evidence="2" type="ORF">C2E20_2086</name>
</gene>
<protein>
    <submittedName>
        <fullName evidence="2">Family exonuclease dinG family helicase</fullName>
    </submittedName>
</protein>